<organism evidence="1 2">
    <name type="scientific">Peredibacter starrii</name>
    <dbReference type="NCBI Taxonomy" id="28202"/>
    <lineage>
        <taxon>Bacteria</taxon>
        <taxon>Pseudomonadati</taxon>
        <taxon>Bdellovibrionota</taxon>
        <taxon>Bacteriovoracia</taxon>
        <taxon>Bacteriovoracales</taxon>
        <taxon>Bacteriovoracaceae</taxon>
        <taxon>Peredibacter</taxon>
    </lineage>
</organism>
<evidence type="ECO:0000313" key="2">
    <source>
        <dbReference type="Proteomes" id="UP001324634"/>
    </source>
</evidence>
<dbReference type="RefSeq" id="WP_321395331.1">
    <property type="nucleotide sequence ID" value="NZ_CP139487.1"/>
</dbReference>
<name>A0AAX4HPN1_9BACT</name>
<accession>A0AAX4HPN1</accession>
<dbReference type="Pfam" id="PF02643">
    <property type="entry name" value="DUF192"/>
    <property type="match status" value="1"/>
</dbReference>
<dbReference type="Gene3D" id="2.60.120.1140">
    <property type="entry name" value="Protein of unknown function DUF192"/>
    <property type="match status" value="1"/>
</dbReference>
<proteinExistence type="predicted"/>
<gene>
    <name evidence="1" type="ORF">SOO65_00370</name>
</gene>
<protein>
    <submittedName>
        <fullName evidence="1">DUF192 domain-containing protein</fullName>
    </submittedName>
</protein>
<dbReference type="EMBL" id="CP139487">
    <property type="protein sequence ID" value="WPU65201.1"/>
    <property type="molecule type" value="Genomic_DNA"/>
</dbReference>
<dbReference type="AlphaFoldDB" id="A0AAX4HPN1"/>
<keyword evidence="2" id="KW-1185">Reference proteome</keyword>
<dbReference type="KEGG" id="psti:SOO65_00370"/>
<dbReference type="InterPro" id="IPR038695">
    <property type="entry name" value="Saro_0823-like_sf"/>
</dbReference>
<evidence type="ECO:0000313" key="1">
    <source>
        <dbReference type="EMBL" id="WPU65201.1"/>
    </source>
</evidence>
<dbReference type="PANTHER" id="PTHR37953:SF1">
    <property type="entry name" value="UPF0127 PROTEIN MJ1496"/>
    <property type="match status" value="1"/>
</dbReference>
<dbReference type="Proteomes" id="UP001324634">
    <property type="component" value="Chromosome"/>
</dbReference>
<sequence length="114" mass="13158">MKVQINYNNKTLSPNILVADDFSSRLIGLMFKKELKGADGLLIDPCNSIHTFFMRYSLDIVFIGKGNKIVKIIRDLKPWRMTWIYFYSHKVLELPAGKLPLDLKEGDILEVKDV</sequence>
<reference evidence="1 2" key="1">
    <citation type="submission" date="2023-11" db="EMBL/GenBank/DDBJ databases">
        <title>Peredibacter starrii A3.12.</title>
        <authorList>
            <person name="Mitchell R.J."/>
        </authorList>
    </citation>
    <scope>NUCLEOTIDE SEQUENCE [LARGE SCALE GENOMIC DNA]</scope>
    <source>
        <strain evidence="1 2">A3.12</strain>
    </source>
</reference>
<dbReference type="InterPro" id="IPR003795">
    <property type="entry name" value="DUF192"/>
</dbReference>
<dbReference type="PANTHER" id="PTHR37953">
    <property type="entry name" value="UPF0127 PROTEIN MJ1496"/>
    <property type="match status" value="1"/>
</dbReference>